<comment type="similarity">
    <text evidence="1">Belongs to the bacterial solute-binding protein 1 family.</text>
</comment>
<dbReference type="Proteomes" id="UP000652477">
    <property type="component" value="Unassembled WGS sequence"/>
</dbReference>
<accession>A0A923LHM6</accession>
<keyword evidence="2" id="KW-0813">Transport</keyword>
<dbReference type="PROSITE" id="PS51257">
    <property type="entry name" value="PROKAR_LIPOPROTEIN"/>
    <property type="match status" value="1"/>
</dbReference>
<organism evidence="4 5">
    <name type="scientific">Mediterraneibacter hominis</name>
    <dbReference type="NCBI Taxonomy" id="2763054"/>
    <lineage>
        <taxon>Bacteria</taxon>
        <taxon>Bacillati</taxon>
        <taxon>Bacillota</taxon>
        <taxon>Clostridia</taxon>
        <taxon>Lachnospirales</taxon>
        <taxon>Lachnospiraceae</taxon>
        <taxon>Mediterraneibacter</taxon>
    </lineage>
</organism>
<dbReference type="RefSeq" id="WP_186874926.1">
    <property type="nucleotide sequence ID" value="NZ_JACOPF010000001.1"/>
</dbReference>
<dbReference type="EMBL" id="JACOPF010000001">
    <property type="protein sequence ID" value="MBC5688302.1"/>
    <property type="molecule type" value="Genomic_DNA"/>
</dbReference>
<protein>
    <submittedName>
        <fullName evidence="4">Carbohydrate ABC transporter substrate-binding protein</fullName>
    </submittedName>
</protein>
<reference evidence="4" key="1">
    <citation type="submission" date="2020-08" db="EMBL/GenBank/DDBJ databases">
        <title>Genome public.</title>
        <authorList>
            <person name="Liu C."/>
            <person name="Sun Q."/>
        </authorList>
    </citation>
    <scope>NUCLEOTIDE SEQUENCE</scope>
    <source>
        <strain evidence="4">NSJ-55</strain>
    </source>
</reference>
<comment type="caution">
    <text evidence="4">The sequence shown here is derived from an EMBL/GenBank/DDBJ whole genome shotgun (WGS) entry which is preliminary data.</text>
</comment>
<dbReference type="InterPro" id="IPR006059">
    <property type="entry name" value="SBP"/>
</dbReference>
<name>A0A923LHM6_9FIRM</name>
<dbReference type="SUPFAM" id="SSF53850">
    <property type="entry name" value="Periplasmic binding protein-like II"/>
    <property type="match status" value="1"/>
</dbReference>
<keyword evidence="3" id="KW-0732">Signal</keyword>
<gene>
    <name evidence="4" type="ORF">H8S37_05085</name>
</gene>
<proteinExistence type="inferred from homology"/>
<dbReference type="InterPro" id="IPR050490">
    <property type="entry name" value="Bact_solute-bd_prot1"/>
</dbReference>
<evidence type="ECO:0000256" key="2">
    <source>
        <dbReference type="ARBA" id="ARBA00022448"/>
    </source>
</evidence>
<evidence type="ECO:0000313" key="5">
    <source>
        <dbReference type="Proteomes" id="UP000652477"/>
    </source>
</evidence>
<dbReference type="AlphaFoldDB" id="A0A923LHM6"/>
<sequence>MNKWKRIGSFGLACTMVTMLLAGCSGGKEEKEKTEEESVTISLLNTKSELVDQFEQLAKTYKEATGITIDVQFTNDVVSTHLSEKYASGSPYTIMMVDRTDVYAFQDYLLDLSDQKWIEDGGAEYGVNIDGKTYSFPLLVEAVGLLYNAQAIEETTGEEFNWEDYNTPEKFEALLKELSEKGMEKPVAVNKDDWSLANHYFGQLYDQQGNAEETSQAFVDSLKSGEMKLGENTRFQSLMDSFDMLLEYNINSADPLAADYDMNNEYFANGDVAFWFNGSWVTDVYDKTEKIGIMPLPQSDASDEANDYLIAGASKTFVIDKEYSTEEQQEAAKDFLNWLVYEEEGQQFMVDDCGIIPAFGNITKEVSAPISVSAQQFIKEGKTQYWYQAIPGDHGTEVGAAIQKYMSGNIDREELAAEVENYWKGQE</sequence>
<evidence type="ECO:0000256" key="3">
    <source>
        <dbReference type="ARBA" id="ARBA00022729"/>
    </source>
</evidence>
<dbReference type="PANTHER" id="PTHR43649">
    <property type="entry name" value="ARABINOSE-BINDING PROTEIN-RELATED"/>
    <property type="match status" value="1"/>
</dbReference>
<evidence type="ECO:0000313" key="4">
    <source>
        <dbReference type="EMBL" id="MBC5688302.1"/>
    </source>
</evidence>
<dbReference type="PANTHER" id="PTHR43649:SF34">
    <property type="entry name" value="ABC TRANSPORTER PERIPLASMIC-BINDING PROTEIN YCJN-RELATED"/>
    <property type="match status" value="1"/>
</dbReference>
<dbReference type="Gene3D" id="3.40.190.10">
    <property type="entry name" value="Periplasmic binding protein-like II"/>
    <property type="match status" value="2"/>
</dbReference>
<keyword evidence="5" id="KW-1185">Reference proteome</keyword>
<evidence type="ECO:0000256" key="1">
    <source>
        <dbReference type="ARBA" id="ARBA00008520"/>
    </source>
</evidence>
<dbReference type="Pfam" id="PF13416">
    <property type="entry name" value="SBP_bac_8"/>
    <property type="match status" value="1"/>
</dbReference>